<evidence type="ECO:0000313" key="3">
    <source>
        <dbReference type="Proteomes" id="UP000230233"/>
    </source>
</evidence>
<feature type="chain" id="PRO_5013962682" evidence="1">
    <location>
        <begin position="22"/>
        <end position="124"/>
    </location>
</feature>
<protein>
    <submittedName>
        <fullName evidence="2">Uncharacterized protein</fullName>
    </submittedName>
</protein>
<organism evidence="2 3">
    <name type="scientific">Caenorhabditis nigoni</name>
    <dbReference type="NCBI Taxonomy" id="1611254"/>
    <lineage>
        <taxon>Eukaryota</taxon>
        <taxon>Metazoa</taxon>
        <taxon>Ecdysozoa</taxon>
        <taxon>Nematoda</taxon>
        <taxon>Chromadorea</taxon>
        <taxon>Rhabditida</taxon>
        <taxon>Rhabditina</taxon>
        <taxon>Rhabditomorpha</taxon>
        <taxon>Rhabditoidea</taxon>
        <taxon>Rhabditidae</taxon>
        <taxon>Peloderinae</taxon>
        <taxon>Caenorhabditis</taxon>
    </lineage>
</organism>
<dbReference type="EMBL" id="PDUG01000006">
    <property type="protein sequence ID" value="PIC20184.1"/>
    <property type="molecule type" value="Genomic_DNA"/>
</dbReference>
<evidence type="ECO:0000313" key="2">
    <source>
        <dbReference type="EMBL" id="PIC20184.1"/>
    </source>
</evidence>
<proteinExistence type="predicted"/>
<reference evidence="3" key="1">
    <citation type="submission" date="2017-10" db="EMBL/GenBank/DDBJ databases">
        <title>Rapid genome shrinkage in a self-fertile nematode reveals novel sperm competition proteins.</title>
        <authorList>
            <person name="Yin D."/>
            <person name="Schwarz E.M."/>
            <person name="Thomas C.G."/>
            <person name="Felde R.L."/>
            <person name="Korf I.F."/>
            <person name="Cutter A.D."/>
            <person name="Schartner C.M."/>
            <person name="Ralston E.J."/>
            <person name="Meyer B.J."/>
            <person name="Haag E.S."/>
        </authorList>
    </citation>
    <scope>NUCLEOTIDE SEQUENCE [LARGE SCALE GENOMIC DNA]</scope>
    <source>
        <strain evidence="3">JU1422</strain>
    </source>
</reference>
<feature type="signal peptide" evidence="1">
    <location>
        <begin position="1"/>
        <end position="21"/>
    </location>
</feature>
<accession>A0A2G5SYI1</accession>
<name>A0A2G5SYI1_9PELO</name>
<comment type="caution">
    <text evidence="2">The sequence shown here is derived from an EMBL/GenBank/DDBJ whole genome shotgun (WGS) entry which is preliminary data.</text>
</comment>
<sequence length="124" mass="14527">MHLSWLIGVAVLVFIAHPATSFIITHPAIPTTSSPEDDMKFEYYFRFIRDDDTEAKPCRESCIAYYSEDFNEERCFCEGKHLDNKDHIPNLEADGEIIKFKRYRRIEQMFADNKAYAKSHTGRN</sequence>
<keyword evidence="1" id="KW-0732">Signal</keyword>
<evidence type="ECO:0000256" key="1">
    <source>
        <dbReference type="SAM" id="SignalP"/>
    </source>
</evidence>
<gene>
    <name evidence="2" type="primary">Cnig_chr_X.g25466</name>
    <name evidence="2" type="ORF">B9Z55_025466</name>
</gene>
<keyword evidence="3" id="KW-1185">Reference proteome</keyword>
<dbReference type="AlphaFoldDB" id="A0A2G5SYI1"/>
<dbReference type="Proteomes" id="UP000230233">
    <property type="component" value="Chromosome X"/>
</dbReference>